<dbReference type="Proteomes" id="UP001519887">
    <property type="component" value="Unassembled WGS sequence"/>
</dbReference>
<keyword evidence="3" id="KW-0408">Iron</keyword>
<dbReference type="InterPro" id="IPR017941">
    <property type="entry name" value="Rieske_2Fe-2S"/>
</dbReference>
<gene>
    <name evidence="6" type="ORF">K0U00_03975</name>
</gene>
<sequence length="136" mass="15268">MGRHKVCLVKELPSGMSRIERIENRSIGLYNIKGEFYAIRNSCPHQGAELCQGKIQGMMLPSDPGEYLHGREGEIVRCPWHGWEFDIKNGKSVFDPFRCLVKTYAVEVVGEDDEASPGVETFPVEVESGWIVVIVS</sequence>
<evidence type="ECO:0000256" key="1">
    <source>
        <dbReference type="ARBA" id="ARBA00022714"/>
    </source>
</evidence>
<keyword evidence="1" id="KW-0001">2Fe-2S</keyword>
<evidence type="ECO:0000313" key="7">
    <source>
        <dbReference type="Proteomes" id="UP001519887"/>
    </source>
</evidence>
<dbReference type="SUPFAM" id="SSF50022">
    <property type="entry name" value="ISP domain"/>
    <property type="match status" value="1"/>
</dbReference>
<keyword evidence="2" id="KW-0479">Metal-binding</keyword>
<evidence type="ECO:0000313" key="6">
    <source>
        <dbReference type="EMBL" id="MBW7453192.1"/>
    </source>
</evidence>
<dbReference type="CDD" id="cd03467">
    <property type="entry name" value="Rieske"/>
    <property type="match status" value="1"/>
</dbReference>
<accession>A0ABS7BX10</accession>
<dbReference type="EMBL" id="JAHZIK010000050">
    <property type="protein sequence ID" value="MBW7453192.1"/>
    <property type="molecule type" value="Genomic_DNA"/>
</dbReference>
<evidence type="ECO:0000256" key="2">
    <source>
        <dbReference type="ARBA" id="ARBA00022723"/>
    </source>
</evidence>
<evidence type="ECO:0000259" key="5">
    <source>
        <dbReference type="PROSITE" id="PS51296"/>
    </source>
</evidence>
<dbReference type="Pfam" id="PF00355">
    <property type="entry name" value="Rieske"/>
    <property type="match status" value="1"/>
</dbReference>
<proteinExistence type="predicted"/>
<organism evidence="6 7">
    <name type="scientific">Paenibacillus sepulcri</name>
    <dbReference type="NCBI Taxonomy" id="359917"/>
    <lineage>
        <taxon>Bacteria</taxon>
        <taxon>Bacillati</taxon>
        <taxon>Bacillota</taxon>
        <taxon>Bacilli</taxon>
        <taxon>Bacillales</taxon>
        <taxon>Paenibacillaceae</taxon>
        <taxon>Paenibacillus</taxon>
    </lineage>
</organism>
<keyword evidence="7" id="KW-1185">Reference proteome</keyword>
<keyword evidence="4" id="KW-0411">Iron-sulfur</keyword>
<dbReference type="PROSITE" id="PS51296">
    <property type="entry name" value="RIESKE"/>
    <property type="match status" value="1"/>
</dbReference>
<dbReference type="RefSeq" id="WP_210045309.1">
    <property type="nucleotide sequence ID" value="NZ_JBHLVU010000010.1"/>
</dbReference>
<feature type="domain" description="Rieske" evidence="5">
    <location>
        <begin position="4"/>
        <end position="115"/>
    </location>
</feature>
<name>A0ABS7BX10_9BACL</name>
<evidence type="ECO:0000256" key="3">
    <source>
        <dbReference type="ARBA" id="ARBA00023004"/>
    </source>
</evidence>
<dbReference type="PANTHER" id="PTHR21496:SF23">
    <property type="entry name" value="3-PHENYLPROPIONATE_CINNAMIC ACID DIOXYGENASE FERREDOXIN SUBUNIT"/>
    <property type="match status" value="1"/>
</dbReference>
<dbReference type="InterPro" id="IPR036922">
    <property type="entry name" value="Rieske_2Fe-2S_sf"/>
</dbReference>
<evidence type="ECO:0000256" key="4">
    <source>
        <dbReference type="ARBA" id="ARBA00023014"/>
    </source>
</evidence>
<protein>
    <submittedName>
        <fullName evidence="6">Rieske (2Fe-2S) protein</fullName>
    </submittedName>
</protein>
<dbReference type="Gene3D" id="2.102.10.10">
    <property type="entry name" value="Rieske [2Fe-2S] iron-sulphur domain"/>
    <property type="match status" value="1"/>
</dbReference>
<comment type="caution">
    <text evidence="6">The sequence shown here is derived from an EMBL/GenBank/DDBJ whole genome shotgun (WGS) entry which is preliminary data.</text>
</comment>
<dbReference type="PANTHER" id="PTHR21496">
    <property type="entry name" value="FERREDOXIN-RELATED"/>
    <property type="match status" value="1"/>
</dbReference>
<reference evidence="6 7" key="1">
    <citation type="submission" date="2021-07" db="EMBL/GenBank/DDBJ databases">
        <title>Paenibacillus radiodurans sp. nov., isolated from the southeastern edge of Tengger Desert.</title>
        <authorList>
            <person name="Zhang G."/>
        </authorList>
    </citation>
    <scope>NUCLEOTIDE SEQUENCE [LARGE SCALE GENOMIC DNA]</scope>
    <source>
        <strain evidence="6 7">CCM 7311</strain>
    </source>
</reference>